<comment type="caution">
    <text evidence="2">The sequence shown here is derived from an EMBL/GenBank/DDBJ whole genome shotgun (WGS) entry which is preliminary data.</text>
</comment>
<evidence type="ECO:0000313" key="2">
    <source>
        <dbReference type="EMBL" id="PHQ52304.1"/>
    </source>
</evidence>
<dbReference type="RefSeq" id="WP_099198513.1">
    <property type="nucleotide sequence ID" value="NZ_NHZO01000089.1"/>
</dbReference>
<name>A0A2G1XM12_STRCJ</name>
<accession>A0A2G1XM12</accession>
<dbReference type="Proteomes" id="UP000222531">
    <property type="component" value="Unassembled WGS sequence"/>
</dbReference>
<keyword evidence="3" id="KW-1185">Reference proteome</keyword>
<evidence type="ECO:0000313" key="3">
    <source>
        <dbReference type="Proteomes" id="UP000222531"/>
    </source>
</evidence>
<reference evidence="2 3" key="1">
    <citation type="journal article" date="2017" name="Biochemistry">
        <title>Identification of the Biosynthetic Pathway for the Antibiotic Bicyclomycin.</title>
        <authorList>
            <person name="Patteson J."/>
            <person name="Cai W."/>
            <person name="Johnson R.A."/>
            <person name="Santa Maria K."/>
            <person name="Li B."/>
        </authorList>
    </citation>
    <scope>NUCLEOTIDE SEQUENCE [LARGE SCALE GENOMIC DNA]</scope>
    <source>
        <strain evidence="2 3">ATCC 21532</strain>
    </source>
</reference>
<protein>
    <submittedName>
        <fullName evidence="2">Uncharacterized protein</fullName>
    </submittedName>
</protein>
<proteinExistence type="predicted"/>
<sequence>MPEQHGDVPPEGTRISAEYHVYRGRKGSLPIGTPLTVVSQAGLSATADGVLAPAEDAEDWRQALERAGLGLTPLRRAVTAADHEQIIGNTWPGWPGSGSRRSPGPPTHACRSP</sequence>
<feature type="region of interest" description="Disordered" evidence="1">
    <location>
        <begin position="88"/>
        <end position="113"/>
    </location>
</feature>
<feature type="compositionally biased region" description="Low complexity" evidence="1">
    <location>
        <begin position="91"/>
        <end position="102"/>
    </location>
</feature>
<gene>
    <name evidence="2" type="ORF">BLA24_08325</name>
</gene>
<dbReference type="AlphaFoldDB" id="A0A2G1XM12"/>
<organism evidence="2 3">
    <name type="scientific">Streptomyces cinnamoneus</name>
    <name type="common">Streptoverticillium cinnamoneum</name>
    <dbReference type="NCBI Taxonomy" id="53446"/>
    <lineage>
        <taxon>Bacteria</taxon>
        <taxon>Bacillati</taxon>
        <taxon>Actinomycetota</taxon>
        <taxon>Actinomycetes</taxon>
        <taxon>Kitasatosporales</taxon>
        <taxon>Streptomycetaceae</taxon>
        <taxon>Streptomyces</taxon>
        <taxon>Streptomyces cinnamoneus group</taxon>
    </lineage>
</organism>
<dbReference type="EMBL" id="NHZO01000089">
    <property type="protein sequence ID" value="PHQ52304.1"/>
    <property type="molecule type" value="Genomic_DNA"/>
</dbReference>
<evidence type="ECO:0000256" key="1">
    <source>
        <dbReference type="SAM" id="MobiDB-lite"/>
    </source>
</evidence>